<dbReference type="SMART" id="SM00927">
    <property type="entry name" value="MutH"/>
    <property type="match status" value="1"/>
</dbReference>
<evidence type="ECO:0000313" key="6">
    <source>
        <dbReference type="Proteomes" id="UP000029060"/>
    </source>
</evidence>
<dbReference type="OrthoDB" id="3188707at2"/>
<name>A0A087BIA4_9BIFI</name>
<keyword evidence="3" id="KW-0378">Hydrolase</keyword>
<dbReference type="InterPro" id="IPR037057">
    <property type="entry name" value="DNA_rep_MutH/T2_RE_sf"/>
</dbReference>
<evidence type="ECO:0000313" key="5">
    <source>
        <dbReference type="EMBL" id="KFI70754.1"/>
    </source>
</evidence>
<evidence type="ECO:0000256" key="1">
    <source>
        <dbReference type="ARBA" id="ARBA00022722"/>
    </source>
</evidence>
<dbReference type="Gene3D" id="3.40.600.10">
    <property type="entry name" value="DNA mismatch repair MutH/Restriction endonuclease, type II"/>
    <property type="match status" value="2"/>
</dbReference>
<dbReference type="AlphaFoldDB" id="A0A087BIA4"/>
<accession>A0A087BIA4</accession>
<dbReference type="eggNOG" id="COG3066">
    <property type="taxonomic scope" value="Bacteria"/>
</dbReference>
<comment type="caution">
    <text evidence="5">The sequence shown here is derived from an EMBL/GenBank/DDBJ whole genome shotgun (WGS) entry which is preliminary data.</text>
</comment>
<organism evidence="5 6">
    <name type="scientific">Bifidobacterium merycicum</name>
    <dbReference type="NCBI Taxonomy" id="78345"/>
    <lineage>
        <taxon>Bacteria</taxon>
        <taxon>Bacillati</taxon>
        <taxon>Actinomycetota</taxon>
        <taxon>Actinomycetes</taxon>
        <taxon>Bifidobacteriales</taxon>
        <taxon>Bifidobacteriaceae</taxon>
        <taxon>Bifidobacterium</taxon>
    </lineage>
</organism>
<feature type="domain" description="DNA mismatch repair MutH/Type II restriction enzyme Sau3AI" evidence="4">
    <location>
        <begin position="55"/>
        <end position="166"/>
    </location>
</feature>
<dbReference type="InterPro" id="IPR011337">
    <property type="entry name" value="DNA_rep_MutH/RE_typeII_Sau3AI"/>
</dbReference>
<protein>
    <submittedName>
        <fullName evidence="5">DNA mismatch repair enzyme MutH family protein</fullName>
    </submittedName>
</protein>
<dbReference type="Pfam" id="PF02976">
    <property type="entry name" value="MutH"/>
    <property type="match status" value="1"/>
</dbReference>
<dbReference type="REBASE" id="384936">
    <property type="entry name" value="R1.Bme11341ORF176P"/>
</dbReference>
<dbReference type="EMBL" id="JGZC01000005">
    <property type="protein sequence ID" value="KFI70754.1"/>
    <property type="molecule type" value="Genomic_DNA"/>
</dbReference>
<keyword evidence="1" id="KW-0540">Nuclease</keyword>
<dbReference type="STRING" id="78345.BMERY_0175"/>
<evidence type="ECO:0000259" key="4">
    <source>
        <dbReference type="SMART" id="SM00927"/>
    </source>
</evidence>
<proteinExistence type="predicted"/>
<dbReference type="InterPro" id="IPR011335">
    <property type="entry name" value="Restrct_endonuc-II-like"/>
</dbReference>
<evidence type="ECO:0000256" key="3">
    <source>
        <dbReference type="ARBA" id="ARBA00022801"/>
    </source>
</evidence>
<dbReference type="SUPFAM" id="SSF52980">
    <property type="entry name" value="Restriction endonuclease-like"/>
    <property type="match status" value="2"/>
</dbReference>
<dbReference type="Proteomes" id="UP000029060">
    <property type="component" value="Unassembled WGS sequence"/>
</dbReference>
<keyword evidence="6" id="KW-1185">Reference proteome</keyword>
<keyword evidence="2" id="KW-0255">Endonuclease</keyword>
<dbReference type="GO" id="GO:0016787">
    <property type="term" value="F:hydrolase activity"/>
    <property type="evidence" value="ECO:0007669"/>
    <property type="project" value="UniProtKB-KW"/>
</dbReference>
<dbReference type="GO" id="GO:0003677">
    <property type="term" value="F:DNA binding"/>
    <property type="evidence" value="ECO:0007669"/>
    <property type="project" value="InterPro"/>
</dbReference>
<gene>
    <name evidence="5" type="ORF">BMERY_0175</name>
</gene>
<reference evidence="5 6" key="1">
    <citation type="submission" date="2014-03" db="EMBL/GenBank/DDBJ databases">
        <title>Genomics of Bifidobacteria.</title>
        <authorList>
            <person name="Ventura M."/>
            <person name="Milani C."/>
            <person name="Lugli G.A."/>
        </authorList>
    </citation>
    <scope>NUCLEOTIDE SEQUENCE [LARGE SCALE GENOMIC DNA]</scope>
    <source>
        <strain evidence="5 6">LMG 11341</strain>
    </source>
</reference>
<dbReference type="GO" id="GO:0004519">
    <property type="term" value="F:endonuclease activity"/>
    <property type="evidence" value="ECO:0007669"/>
    <property type="project" value="UniProtKB-KW"/>
</dbReference>
<evidence type="ECO:0000256" key="2">
    <source>
        <dbReference type="ARBA" id="ARBA00022759"/>
    </source>
</evidence>
<sequence length="391" mass="44980">MDDRHIFTKAEVESILNECHGKTLEEIDSAHVLQVSKKGNKGYPGAIIEQSVFGYPADNKARPDLLIDGVEVELKTTGIYERGKGKDTSIEAKQPVSITGVKPSQIVNEDFESSVFWHKCAHLLFVYYWYAHYATPKDPSTYADFPIMNHQFVDLEGKDKEAVCRDWTIVRDFIKKIQEEYPENPQSQYLRISSELNGTRGKNGRKGKLTVLDTSPKWPNSPRFRFKRSFVTHFVKKLYGDSFEELPHDYSTYEEIEEKCHVLTNQYRGKTVGELCSLLNIKRNKQFSKSDAERIMVRMFDGRSIHVSQVDVFSRFGIKAKTIVLTKSGKHTEDMKLDSVTDSDWSALKVSCADFEDSAFYDCFKDTQFLCMVFEEPSHDAPFDDNVFSWI</sequence>
<dbReference type="RefSeq" id="WP_051915028.1">
    <property type="nucleotide sequence ID" value="NZ_JGZC01000005.1"/>
</dbReference>